<evidence type="ECO:0000313" key="1">
    <source>
        <dbReference type="EMBL" id="BBH26006.1"/>
    </source>
</evidence>
<reference evidence="1 2" key="1">
    <citation type="submission" date="2018-11" db="EMBL/GenBank/DDBJ databases">
        <title>Novel Erysipelotrichaceae bacterium isolated from small intestine of a swine.</title>
        <authorList>
            <person name="Kim J.S."/>
            <person name="Choe H."/>
            <person name="Lee Y.R."/>
            <person name="Kim K.M."/>
            <person name="Park D.S."/>
        </authorList>
    </citation>
    <scope>NUCLEOTIDE SEQUENCE [LARGE SCALE GENOMIC DNA]</scope>
    <source>
        <strain evidence="1 2">SG0102</strain>
    </source>
</reference>
<protein>
    <recommendedName>
        <fullName evidence="3">Alpha/beta hydrolase</fullName>
    </recommendedName>
</protein>
<gene>
    <name evidence="1" type="ORF">SG0102_09400</name>
</gene>
<dbReference type="KEGG" id="ebm:SG0102_09400"/>
<accession>A0A3G9J5E1</accession>
<evidence type="ECO:0008006" key="3">
    <source>
        <dbReference type="Google" id="ProtNLM"/>
    </source>
</evidence>
<sequence length="244" mass="28291">MIPGPLLSGACLIQIAQDLASTYKVVLITPDGALPQTTYPGARSFAQDLMYQLKIHRLTHVRMLYGMSSSCALVMELASRDDFHADYYFYESAPFYHVVPFLRQSIVARLTQVIEKVRHLERQAFREALCQDELMRKLLGRDAPFYTAMFDDMYDVAQFANCATLEHVIRDIVDYRIIEMDPSQMRQSIFFYGMEGACYKVKDVLFDKYPYANFIEIPDRYYCGELVLEPKAYVTTIKHILQNH</sequence>
<evidence type="ECO:0000313" key="2">
    <source>
        <dbReference type="Proteomes" id="UP000268059"/>
    </source>
</evidence>
<organism evidence="1 2">
    <name type="scientific">Intestinibaculum porci</name>
    <dbReference type="NCBI Taxonomy" id="2487118"/>
    <lineage>
        <taxon>Bacteria</taxon>
        <taxon>Bacillati</taxon>
        <taxon>Bacillota</taxon>
        <taxon>Erysipelotrichia</taxon>
        <taxon>Erysipelotrichales</taxon>
        <taxon>Erysipelotrichaceae</taxon>
        <taxon>Intestinibaculum</taxon>
    </lineage>
</organism>
<dbReference type="EMBL" id="AP019309">
    <property type="protein sequence ID" value="BBH26006.1"/>
    <property type="molecule type" value="Genomic_DNA"/>
</dbReference>
<dbReference type="InParanoid" id="A0A3G9J5E1"/>
<proteinExistence type="predicted"/>
<dbReference type="Proteomes" id="UP000268059">
    <property type="component" value="Chromosome"/>
</dbReference>
<keyword evidence="2" id="KW-1185">Reference proteome</keyword>
<dbReference type="AlphaFoldDB" id="A0A3G9J5E1"/>
<name>A0A3G9J5E1_9FIRM</name>